<protein>
    <submittedName>
        <fullName evidence="1">Uncharacterized protein</fullName>
    </submittedName>
</protein>
<reference evidence="1" key="1">
    <citation type="submission" date="2020-07" db="EMBL/GenBank/DDBJ databases">
        <title>Clarias magur genome sequencing, assembly and annotation.</title>
        <authorList>
            <person name="Kushwaha B."/>
            <person name="Kumar R."/>
            <person name="Das P."/>
            <person name="Joshi C.G."/>
            <person name="Kumar D."/>
            <person name="Nagpure N.S."/>
            <person name="Pandey M."/>
            <person name="Agarwal S."/>
            <person name="Srivastava S."/>
            <person name="Singh M."/>
            <person name="Sahoo L."/>
            <person name="Jayasankar P."/>
            <person name="Meher P.K."/>
            <person name="Koringa P.G."/>
            <person name="Iquebal M.A."/>
            <person name="Das S.P."/>
            <person name="Bit A."/>
            <person name="Patnaik S."/>
            <person name="Patel N."/>
            <person name="Shah T.M."/>
            <person name="Hinsu A."/>
            <person name="Jena J.K."/>
        </authorList>
    </citation>
    <scope>NUCLEOTIDE SEQUENCE</scope>
    <source>
        <strain evidence="1">CIFAMagur01</strain>
        <tissue evidence="1">Testis</tissue>
    </source>
</reference>
<dbReference type="Proteomes" id="UP000727407">
    <property type="component" value="Unassembled WGS sequence"/>
</dbReference>
<keyword evidence="2" id="KW-1185">Reference proteome</keyword>
<evidence type="ECO:0000313" key="2">
    <source>
        <dbReference type="Proteomes" id="UP000727407"/>
    </source>
</evidence>
<feature type="non-terminal residue" evidence="1">
    <location>
        <position position="1"/>
    </location>
</feature>
<dbReference type="AlphaFoldDB" id="A0A8J4U9X3"/>
<evidence type="ECO:0000313" key="1">
    <source>
        <dbReference type="EMBL" id="KAF5893754.1"/>
    </source>
</evidence>
<name>A0A8J4U9X3_CLAMG</name>
<dbReference type="EMBL" id="QNUK01000414">
    <property type="protein sequence ID" value="KAF5893754.1"/>
    <property type="molecule type" value="Genomic_DNA"/>
</dbReference>
<organism evidence="1 2">
    <name type="scientific">Clarias magur</name>
    <name type="common">Asian catfish</name>
    <name type="synonym">Macropteronotus magur</name>
    <dbReference type="NCBI Taxonomy" id="1594786"/>
    <lineage>
        <taxon>Eukaryota</taxon>
        <taxon>Metazoa</taxon>
        <taxon>Chordata</taxon>
        <taxon>Craniata</taxon>
        <taxon>Vertebrata</taxon>
        <taxon>Euteleostomi</taxon>
        <taxon>Actinopterygii</taxon>
        <taxon>Neopterygii</taxon>
        <taxon>Teleostei</taxon>
        <taxon>Ostariophysi</taxon>
        <taxon>Siluriformes</taxon>
        <taxon>Clariidae</taxon>
        <taxon>Clarias</taxon>
    </lineage>
</organism>
<comment type="caution">
    <text evidence="1">The sequence shown here is derived from an EMBL/GenBank/DDBJ whole genome shotgun (WGS) entry which is preliminary data.</text>
</comment>
<feature type="non-terminal residue" evidence="1">
    <location>
        <position position="252"/>
    </location>
</feature>
<gene>
    <name evidence="1" type="ORF">DAT39_016530</name>
</gene>
<accession>A0A8J4U9X3</accession>
<proteinExistence type="predicted"/>
<dbReference type="OrthoDB" id="8770287at2759"/>
<sequence length="252" mass="28938">LLMLIEDPFPYIKAAGPSDSSQFTNTCVLDSLLAAFHTTCILYPNTEDLVDKNDFFRTAISLLKDKKYIETRNLCVKGINLGKVNLKGNIRDYFPLIGKLACAVITYLPKDNAIYKEIPSHVMFVTKDDAAYKEIPSTFMDCGDVFVLGDPVVPTLIMVHHEVHTDLYQDCKNKELPRFVDDEKRCFALQFLLLGKNEHMTMCFQSSEDKWHLYDNDPKQPSFQPFNLEHHKEYAIYLAGYVNKAQAQECKY</sequence>